<organism evidence="5 6">
    <name type="scientific">Hibiscus trionum</name>
    <name type="common">Flower of an hour</name>
    <dbReference type="NCBI Taxonomy" id="183268"/>
    <lineage>
        <taxon>Eukaryota</taxon>
        <taxon>Viridiplantae</taxon>
        <taxon>Streptophyta</taxon>
        <taxon>Embryophyta</taxon>
        <taxon>Tracheophyta</taxon>
        <taxon>Spermatophyta</taxon>
        <taxon>Magnoliopsida</taxon>
        <taxon>eudicotyledons</taxon>
        <taxon>Gunneridae</taxon>
        <taxon>Pentapetalae</taxon>
        <taxon>rosids</taxon>
        <taxon>malvids</taxon>
        <taxon>Malvales</taxon>
        <taxon>Malvaceae</taxon>
        <taxon>Malvoideae</taxon>
        <taxon>Hibiscus</taxon>
    </lineage>
</organism>
<evidence type="ECO:0000313" key="6">
    <source>
        <dbReference type="Proteomes" id="UP001165190"/>
    </source>
</evidence>
<keyword evidence="3" id="KW-0862">Zinc</keyword>
<evidence type="ECO:0000256" key="1">
    <source>
        <dbReference type="ARBA" id="ARBA00022723"/>
    </source>
</evidence>
<comment type="caution">
    <text evidence="5">The sequence shown here is derived from an EMBL/GenBank/DDBJ whole genome shotgun (WGS) entry which is preliminary data.</text>
</comment>
<keyword evidence="2" id="KW-0863">Zinc-finger</keyword>
<evidence type="ECO:0000256" key="2">
    <source>
        <dbReference type="ARBA" id="ARBA00022771"/>
    </source>
</evidence>
<sequence>MESIIFSQNMVCKSNSKGARFDWFIESQRLRLLLQEQRKQQFAVLTKKIKSRACVLLGQKHVEIAKATNKTMELQNLLKRLEMESQAWQRMTHENEAMVFSLNNHLIFEFLEPRPNPYQRLLFCSL</sequence>
<reference evidence="5" key="1">
    <citation type="submission" date="2023-05" db="EMBL/GenBank/DDBJ databases">
        <title>Genome and transcriptome analyses reveal genes involved in the formation of fine ridges on petal epidermal cells in Hibiscus trionum.</title>
        <authorList>
            <person name="Koshimizu S."/>
            <person name="Masuda S."/>
            <person name="Ishii T."/>
            <person name="Shirasu K."/>
            <person name="Hoshino A."/>
            <person name="Arita M."/>
        </authorList>
    </citation>
    <scope>NUCLEOTIDE SEQUENCE</scope>
    <source>
        <strain evidence="5">Hamamatsu line</strain>
    </source>
</reference>
<dbReference type="EMBL" id="BSYR01000065">
    <property type="protein sequence ID" value="GMJ13861.1"/>
    <property type="molecule type" value="Genomic_DNA"/>
</dbReference>
<protein>
    <submittedName>
        <fullName evidence="5">Uncharacterized protein</fullName>
    </submittedName>
</protein>
<name>A0A9W7JG19_HIBTR</name>
<keyword evidence="6" id="KW-1185">Reference proteome</keyword>
<evidence type="ECO:0000256" key="3">
    <source>
        <dbReference type="ARBA" id="ARBA00022833"/>
    </source>
</evidence>
<feature type="coiled-coil region" evidence="4">
    <location>
        <begin position="64"/>
        <end position="91"/>
    </location>
</feature>
<keyword evidence="1" id="KW-0479">Metal-binding</keyword>
<keyword evidence="4" id="KW-0175">Coiled coil</keyword>
<dbReference type="OrthoDB" id="1711136at2759"/>
<dbReference type="Proteomes" id="UP001165190">
    <property type="component" value="Unassembled WGS sequence"/>
</dbReference>
<dbReference type="GO" id="GO:0008270">
    <property type="term" value="F:zinc ion binding"/>
    <property type="evidence" value="ECO:0007669"/>
    <property type="project" value="UniProtKB-KW"/>
</dbReference>
<gene>
    <name evidence="5" type="ORF">HRI_005055300</name>
</gene>
<evidence type="ECO:0000313" key="5">
    <source>
        <dbReference type="EMBL" id="GMJ13861.1"/>
    </source>
</evidence>
<evidence type="ECO:0000256" key="4">
    <source>
        <dbReference type="SAM" id="Coils"/>
    </source>
</evidence>
<accession>A0A9W7JG19</accession>
<dbReference type="GO" id="GO:0004842">
    <property type="term" value="F:ubiquitin-protein transferase activity"/>
    <property type="evidence" value="ECO:0007669"/>
    <property type="project" value="TreeGrafter"/>
</dbReference>
<dbReference type="AlphaFoldDB" id="A0A9W7JG19"/>
<proteinExistence type="predicted"/>
<dbReference type="PANTHER" id="PTHR42647">
    <property type="entry name" value="SBP (S-RIBONUCLEASE BINDING PROTEIN) FAMILY PROTEIN"/>
    <property type="match status" value="1"/>
</dbReference>
<dbReference type="PANTHER" id="PTHR42647:SF6">
    <property type="entry name" value="RING-TYPE DOMAIN-CONTAINING PROTEIN"/>
    <property type="match status" value="1"/>
</dbReference>